<dbReference type="Proteomes" id="UP001409291">
    <property type="component" value="Unassembled WGS sequence"/>
</dbReference>
<protein>
    <submittedName>
        <fullName evidence="1">Uncharacterized protein</fullName>
    </submittedName>
</protein>
<dbReference type="EMBL" id="JBDJNQ010000008">
    <property type="protein sequence ID" value="MEN5378891.1"/>
    <property type="molecule type" value="Genomic_DNA"/>
</dbReference>
<organism evidence="1 2">
    <name type="scientific">Sphingobacterium kitahiroshimense</name>
    <dbReference type="NCBI Taxonomy" id="470446"/>
    <lineage>
        <taxon>Bacteria</taxon>
        <taxon>Pseudomonadati</taxon>
        <taxon>Bacteroidota</taxon>
        <taxon>Sphingobacteriia</taxon>
        <taxon>Sphingobacteriales</taxon>
        <taxon>Sphingobacteriaceae</taxon>
        <taxon>Sphingobacterium</taxon>
    </lineage>
</organism>
<reference evidence="1 2" key="1">
    <citation type="submission" date="2024-04" db="EMBL/GenBank/DDBJ databases">
        <title>WGS of bacteria from Torrens River.</title>
        <authorList>
            <person name="Wyrsch E.R."/>
            <person name="Drigo B."/>
        </authorList>
    </citation>
    <scope>NUCLEOTIDE SEQUENCE [LARGE SCALE GENOMIC DNA]</scope>
    <source>
        <strain evidence="1 2">TWI391</strain>
    </source>
</reference>
<gene>
    <name evidence="1" type="ORF">ABE541_16635</name>
</gene>
<dbReference type="RefSeq" id="WP_346581754.1">
    <property type="nucleotide sequence ID" value="NZ_JBDJNQ010000008.1"/>
</dbReference>
<sequence>MSRYSFPASNDTVALVEINGPVVISTLSGDTSPVDKFSRPIILPTGIGNGIVPTLIKTSTSLVVGATACNVVGEGAANMVIGAIIRIANKNE</sequence>
<keyword evidence="2" id="KW-1185">Reference proteome</keyword>
<name>A0ABV0BVT0_9SPHI</name>
<evidence type="ECO:0000313" key="2">
    <source>
        <dbReference type="Proteomes" id="UP001409291"/>
    </source>
</evidence>
<evidence type="ECO:0000313" key="1">
    <source>
        <dbReference type="EMBL" id="MEN5378891.1"/>
    </source>
</evidence>
<accession>A0ABV0BVT0</accession>
<proteinExistence type="predicted"/>
<comment type="caution">
    <text evidence="1">The sequence shown here is derived from an EMBL/GenBank/DDBJ whole genome shotgun (WGS) entry which is preliminary data.</text>
</comment>